<dbReference type="InterPro" id="IPR005901">
    <property type="entry name" value="GLPGLI"/>
</dbReference>
<dbReference type="RefSeq" id="WP_290267058.1">
    <property type="nucleotide sequence ID" value="NZ_JAUFQQ010000005.1"/>
</dbReference>
<dbReference type="EMBL" id="JBHMEX010000031">
    <property type="protein sequence ID" value="MFB9064313.1"/>
    <property type="molecule type" value="Genomic_DNA"/>
</dbReference>
<evidence type="ECO:0000313" key="2">
    <source>
        <dbReference type="Proteomes" id="UP001589589"/>
    </source>
</evidence>
<accession>A0ABV5FL85</accession>
<keyword evidence="2" id="KW-1185">Reference proteome</keyword>
<evidence type="ECO:0000313" key="1">
    <source>
        <dbReference type="EMBL" id="MFB9064313.1"/>
    </source>
</evidence>
<sequence>MKNIFYFLLLFTNFLFAQSGIVVYSIQLDTTGNEKMKSKLTDYWVETDRKIKEYAIKQQFELRFNKNQSSFKNIESLNSDSNFDESIISLAKSIYTSADDVYINLSTNIELRKMRDGILVRDSINKNWEILNESKKIGDYLCYKAILSRPFINGSGESRISKTEAWFAPSLPYSFGPKEFCGLPGLILELLADRATTFIATKITIEKEYLDITFPKGKSVTKKEYKEKLQNSEGVIRLSKMRDSEK</sequence>
<proteinExistence type="predicted"/>
<dbReference type="Proteomes" id="UP001589589">
    <property type="component" value="Unassembled WGS sequence"/>
</dbReference>
<dbReference type="Pfam" id="PF09697">
    <property type="entry name" value="Porph_ging"/>
    <property type="match status" value="1"/>
</dbReference>
<protein>
    <submittedName>
        <fullName evidence="1">GLPGLI family protein</fullName>
    </submittedName>
</protein>
<gene>
    <name evidence="1" type="ORF">ACFFUQ_09785</name>
</gene>
<comment type="caution">
    <text evidence="1">The sequence shown here is derived from an EMBL/GenBank/DDBJ whole genome shotgun (WGS) entry which is preliminary data.</text>
</comment>
<organism evidence="1 2">
    <name type="scientific">Flavobacterium branchiarum</name>
    <dbReference type="NCBI Taxonomy" id="1114870"/>
    <lineage>
        <taxon>Bacteria</taxon>
        <taxon>Pseudomonadati</taxon>
        <taxon>Bacteroidota</taxon>
        <taxon>Flavobacteriia</taxon>
        <taxon>Flavobacteriales</taxon>
        <taxon>Flavobacteriaceae</taxon>
        <taxon>Flavobacterium</taxon>
    </lineage>
</organism>
<reference evidence="1 2" key="1">
    <citation type="submission" date="2024-09" db="EMBL/GenBank/DDBJ databases">
        <authorList>
            <person name="Sun Q."/>
            <person name="Mori K."/>
        </authorList>
    </citation>
    <scope>NUCLEOTIDE SEQUENCE [LARGE SCALE GENOMIC DNA]</scope>
    <source>
        <strain evidence="1 2">CECT 7908</strain>
    </source>
</reference>
<name>A0ABV5FL85_9FLAO</name>
<dbReference type="NCBIfam" id="TIGR01200">
    <property type="entry name" value="GLPGLI"/>
    <property type="match status" value="1"/>
</dbReference>